<dbReference type="EMBL" id="AVOT02007713">
    <property type="protein sequence ID" value="MBW0484502.1"/>
    <property type="molecule type" value="Genomic_DNA"/>
</dbReference>
<name>A0A9Q3CL31_9BASI</name>
<gene>
    <name evidence="1" type="ORF">O181_024217</name>
</gene>
<reference evidence="1" key="1">
    <citation type="submission" date="2021-03" db="EMBL/GenBank/DDBJ databases">
        <title>Draft genome sequence of rust myrtle Austropuccinia psidii MF-1, a brazilian biotype.</title>
        <authorList>
            <person name="Quecine M.C."/>
            <person name="Pachon D.M.R."/>
            <person name="Bonatelli M.L."/>
            <person name="Correr F.H."/>
            <person name="Franceschini L.M."/>
            <person name="Leite T.F."/>
            <person name="Margarido G.R.A."/>
            <person name="Almeida C.A."/>
            <person name="Ferrarezi J.A."/>
            <person name="Labate C.A."/>
        </authorList>
    </citation>
    <scope>NUCLEOTIDE SEQUENCE</scope>
    <source>
        <strain evidence="1">MF-1</strain>
    </source>
</reference>
<accession>A0A9Q3CL31</accession>
<dbReference type="AlphaFoldDB" id="A0A9Q3CL31"/>
<proteinExistence type="predicted"/>
<comment type="caution">
    <text evidence="1">The sequence shown here is derived from an EMBL/GenBank/DDBJ whole genome shotgun (WGS) entry which is preliminary data.</text>
</comment>
<dbReference type="Gene3D" id="2.40.70.10">
    <property type="entry name" value="Acid Proteases"/>
    <property type="match status" value="1"/>
</dbReference>
<dbReference type="OrthoDB" id="3863715at2759"/>
<organism evidence="1 2">
    <name type="scientific">Austropuccinia psidii MF-1</name>
    <dbReference type="NCBI Taxonomy" id="1389203"/>
    <lineage>
        <taxon>Eukaryota</taxon>
        <taxon>Fungi</taxon>
        <taxon>Dikarya</taxon>
        <taxon>Basidiomycota</taxon>
        <taxon>Pucciniomycotina</taxon>
        <taxon>Pucciniomycetes</taxon>
        <taxon>Pucciniales</taxon>
        <taxon>Sphaerophragmiaceae</taxon>
        <taxon>Austropuccinia</taxon>
    </lineage>
</organism>
<protein>
    <submittedName>
        <fullName evidence="1">Uncharacterized protein</fullName>
    </submittedName>
</protein>
<sequence length="172" mass="19243">MNLPLEEVLIMSPKAIKQLKNLTTEERNSINSLETKEIQTKLLNHHLVDYKQSKIHYACPLGFMQVYVWEEGHEIIELVVTGSELNIITEDSAMKAGLTTRCLNMNLGGISGHCTSKVGLAEFTPITLVTGEEINIQLFVERGAVQTVLGRLFLAEINIILEFSQKKGEIFS</sequence>
<dbReference type="Proteomes" id="UP000765509">
    <property type="component" value="Unassembled WGS sequence"/>
</dbReference>
<dbReference type="InterPro" id="IPR021109">
    <property type="entry name" value="Peptidase_aspartic_dom_sf"/>
</dbReference>
<evidence type="ECO:0000313" key="1">
    <source>
        <dbReference type="EMBL" id="MBW0484502.1"/>
    </source>
</evidence>
<keyword evidence="2" id="KW-1185">Reference proteome</keyword>
<evidence type="ECO:0000313" key="2">
    <source>
        <dbReference type="Proteomes" id="UP000765509"/>
    </source>
</evidence>